<accession>A0A7R9GJ00</accession>
<evidence type="ECO:0000256" key="6">
    <source>
        <dbReference type="SAM" id="Phobius"/>
    </source>
</evidence>
<keyword evidence="4 6" id="KW-0472">Membrane</keyword>
<evidence type="ECO:0008006" key="9">
    <source>
        <dbReference type="Google" id="ProtNLM"/>
    </source>
</evidence>
<dbReference type="SUPFAM" id="SSF103473">
    <property type="entry name" value="MFS general substrate transporter"/>
    <property type="match status" value="1"/>
</dbReference>
<keyword evidence="3 6" id="KW-1133">Transmembrane helix</keyword>
<dbReference type="GO" id="GO:0016020">
    <property type="term" value="C:membrane"/>
    <property type="evidence" value="ECO:0007669"/>
    <property type="project" value="UniProtKB-SubCell"/>
</dbReference>
<dbReference type="EMBL" id="OA886648">
    <property type="protein sequence ID" value="CAD7282970.1"/>
    <property type="molecule type" value="Genomic_DNA"/>
</dbReference>
<dbReference type="InterPro" id="IPR051068">
    <property type="entry name" value="MFS_Domain-Containing_Protein"/>
</dbReference>
<evidence type="ECO:0000313" key="7">
    <source>
        <dbReference type="EMBL" id="CAD7282970.1"/>
    </source>
</evidence>
<keyword evidence="2 6" id="KW-0812">Transmembrane</keyword>
<keyword evidence="8" id="KW-1185">Reference proteome</keyword>
<dbReference type="Proteomes" id="UP000678499">
    <property type="component" value="Unassembled WGS sequence"/>
</dbReference>
<dbReference type="InterPro" id="IPR011701">
    <property type="entry name" value="MFS"/>
</dbReference>
<feature type="transmembrane region" description="Helical" evidence="6">
    <location>
        <begin position="178"/>
        <end position="197"/>
    </location>
</feature>
<dbReference type="PANTHER" id="PTHR23510:SF16">
    <property type="entry name" value="MAJOR FACILITATOR SUPERFAMILY (MFS) PROFILE DOMAIN-CONTAINING PROTEIN"/>
    <property type="match status" value="1"/>
</dbReference>
<comment type="subcellular location">
    <subcellularLocation>
        <location evidence="1">Membrane</location>
        <topology evidence="1">Multi-pass membrane protein</topology>
    </subcellularLocation>
</comment>
<proteinExistence type="predicted"/>
<dbReference type="OrthoDB" id="6381066at2759"/>
<evidence type="ECO:0000256" key="4">
    <source>
        <dbReference type="ARBA" id="ARBA00023136"/>
    </source>
</evidence>
<dbReference type="Pfam" id="PF07690">
    <property type="entry name" value="MFS_1"/>
    <property type="match status" value="1"/>
</dbReference>
<reference evidence="7" key="1">
    <citation type="submission" date="2020-11" db="EMBL/GenBank/DDBJ databases">
        <authorList>
            <person name="Tran Van P."/>
        </authorList>
    </citation>
    <scope>NUCLEOTIDE SEQUENCE</scope>
</reference>
<evidence type="ECO:0000256" key="3">
    <source>
        <dbReference type="ARBA" id="ARBA00022989"/>
    </source>
</evidence>
<dbReference type="PANTHER" id="PTHR23510">
    <property type="entry name" value="INNER MEMBRANE TRANSPORT PROTEIN YAJR"/>
    <property type="match status" value="1"/>
</dbReference>
<feature type="compositionally biased region" description="Low complexity" evidence="5">
    <location>
        <begin position="315"/>
        <end position="326"/>
    </location>
</feature>
<evidence type="ECO:0000256" key="2">
    <source>
        <dbReference type="ARBA" id="ARBA00022692"/>
    </source>
</evidence>
<dbReference type="InterPro" id="IPR036259">
    <property type="entry name" value="MFS_trans_sf"/>
</dbReference>
<dbReference type="Gene3D" id="1.20.1250.20">
    <property type="entry name" value="MFS general substrate transporter like domains"/>
    <property type="match status" value="1"/>
</dbReference>
<dbReference type="GO" id="GO:0022857">
    <property type="term" value="F:transmembrane transporter activity"/>
    <property type="evidence" value="ECO:0007669"/>
    <property type="project" value="InterPro"/>
</dbReference>
<name>A0A7R9GJ00_9CRUS</name>
<sequence>MLGPRFHRGAFTALIFLNNFLHGLEYSLILPSMWKYMQSQGLTSKLYFGAVVASFHFAATVSGVIAGCCTKRSSHVKRIVATMSLFQVAGNTLYFMGGSPGILLTARFIAGLGAGSMTGLYSELNRSTVSRERSSLLTGVFLAYHLSIVAGPGLNALIYSRMHGFALGSLRVEGENAAGLLLAAAWALYFLLFVFFFSSDFQGTQTPNGSEGGGSSTPPSSRYRYRRLATAPAIDASGRKKIGRKVSRGNFTERSSLALQRHVPYGAATNLDVPWGCSPGTISSASSRLTASAPELNLEEGEEEDDEYDSANGASSTTPSTWSSSRDSIDDISALAVRSCDVVVMKQNFDSKHSSSRRDRHFVFPAKPIMAASGNAFAERLTSSLVMVDSDFGGGVRSQPLWLETSLRYCNPQNKDFKDPLEPRIKLLKSRCEKPQNPEINDYHQHHHHHQPEIITRPTCTETVCDEVVLSLMLLQLATMFIDTMIEV</sequence>
<feature type="transmembrane region" description="Helical" evidence="6">
    <location>
        <begin position="47"/>
        <end position="67"/>
    </location>
</feature>
<evidence type="ECO:0000256" key="1">
    <source>
        <dbReference type="ARBA" id="ARBA00004141"/>
    </source>
</evidence>
<organism evidence="7">
    <name type="scientific">Notodromas monacha</name>
    <dbReference type="NCBI Taxonomy" id="399045"/>
    <lineage>
        <taxon>Eukaryota</taxon>
        <taxon>Metazoa</taxon>
        <taxon>Ecdysozoa</taxon>
        <taxon>Arthropoda</taxon>
        <taxon>Crustacea</taxon>
        <taxon>Oligostraca</taxon>
        <taxon>Ostracoda</taxon>
        <taxon>Podocopa</taxon>
        <taxon>Podocopida</taxon>
        <taxon>Cypridocopina</taxon>
        <taxon>Cypridoidea</taxon>
        <taxon>Cyprididae</taxon>
        <taxon>Notodromas</taxon>
    </lineage>
</organism>
<evidence type="ECO:0000313" key="8">
    <source>
        <dbReference type="Proteomes" id="UP000678499"/>
    </source>
</evidence>
<dbReference type="AlphaFoldDB" id="A0A7R9GJ00"/>
<protein>
    <recommendedName>
        <fullName evidence="9">Major facilitator superfamily (MFS) profile domain-containing protein</fullName>
    </recommendedName>
</protein>
<feature type="transmembrane region" description="Helical" evidence="6">
    <location>
        <begin position="136"/>
        <end position="158"/>
    </location>
</feature>
<feature type="non-terminal residue" evidence="7">
    <location>
        <position position="488"/>
    </location>
</feature>
<dbReference type="EMBL" id="CAJPEX010004611">
    <property type="protein sequence ID" value="CAG0923122.1"/>
    <property type="molecule type" value="Genomic_DNA"/>
</dbReference>
<feature type="region of interest" description="Disordered" evidence="5">
    <location>
        <begin position="284"/>
        <end position="326"/>
    </location>
</feature>
<gene>
    <name evidence="7" type="ORF">NMOB1V02_LOCUS10588</name>
</gene>
<feature type="compositionally biased region" description="Acidic residues" evidence="5">
    <location>
        <begin position="297"/>
        <end position="309"/>
    </location>
</feature>
<evidence type="ECO:0000256" key="5">
    <source>
        <dbReference type="SAM" id="MobiDB-lite"/>
    </source>
</evidence>